<proteinExistence type="predicted"/>
<dbReference type="EMBL" id="CABR01000072">
    <property type="protein sequence ID" value="CBI10139.1"/>
    <property type="molecule type" value="Genomic_DNA"/>
</dbReference>
<evidence type="ECO:0000313" key="1">
    <source>
        <dbReference type="EMBL" id="CBI10139.1"/>
    </source>
</evidence>
<dbReference type="AlphaFoldDB" id="E6QSB7"/>
<name>E6QSB7_9ZZZZ</name>
<protein>
    <submittedName>
        <fullName evidence="1">Uncharacterized protein</fullName>
    </submittedName>
</protein>
<organism evidence="1">
    <name type="scientific">mine drainage metagenome</name>
    <dbReference type="NCBI Taxonomy" id="410659"/>
    <lineage>
        <taxon>unclassified sequences</taxon>
        <taxon>metagenomes</taxon>
        <taxon>ecological metagenomes</taxon>
    </lineage>
</organism>
<accession>E6QSB7</accession>
<reference evidence="1" key="1">
    <citation type="submission" date="2009-10" db="EMBL/GenBank/DDBJ databases">
        <title>Diversity of trophic interactions inside an arsenic-rich microbial ecosystem.</title>
        <authorList>
            <person name="Bertin P.N."/>
            <person name="Heinrich-Salmeron A."/>
            <person name="Pelletier E."/>
            <person name="Goulhen-Chollet F."/>
            <person name="Arsene-Ploetze F."/>
            <person name="Gallien S."/>
            <person name="Calteau A."/>
            <person name="Vallenet D."/>
            <person name="Casiot C."/>
            <person name="Chane-Woon-Ming B."/>
            <person name="Giloteaux L."/>
            <person name="Barakat M."/>
            <person name="Bonnefoy V."/>
            <person name="Bruneel O."/>
            <person name="Chandler M."/>
            <person name="Cleiss J."/>
            <person name="Duran R."/>
            <person name="Elbaz-Poulichet F."/>
            <person name="Fonknechten N."/>
            <person name="Lauga B."/>
            <person name="Mornico D."/>
            <person name="Ortet P."/>
            <person name="Schaeffer C."/>
            <person name="Siguier P."/>
            <person name="Alexander Thil Smith A."/>
            <person name="Van Dorsselaer A."/>
            <person name="Weissenbach J."/>
            <person name="Medigue C."/>
            <person name="Le Paslier D."/>
        </authorList>
    </citation>
    <scope>NUCLEOTIDE SEQUENCE</scope>
</reference>
<gene>
    <name evidence="1" type="ORF">CARN7_0902</name>
</gene>
<sequence length="25" mass="2834">MILRVFSTLLILVRISLPDAMIQSC</sequence>
<comment type="caution">
    <text evidence="1">The sequence shown here is derived from an EMBL/GenBank/DDBJ whole genome shotgun (WGS) entry which is preliminary data.</text>
</comment>